<name>A0A6A5UT85_9PLEO</name>
<dbReference type="AlphaFoldDB" id="A0A6A5UT85"/>
<dbReference type="Proteomes" id="UP000800036">
    <property type="component" value="Unassembled WGS sequence"/>
</dbReference>
<dbReference type="InterPro" id="IPR010730">
    <property type="entry name" value="HET"/>
</dbReference>
<organism evidence="2 3">
    <name type="scientific">Bimuria novae-zelandiae CBS 107.79</name>
    <dbReference type="NCBI Taxonomy" id="1447943"/>
    <lineage>
        <taxon>Eukaryota</taxon>
        <taxon>Fungi</taxon>
        <taxon>Dikarya</taxon>
        <taxon>Ascomycota</taxon>
        <taxon>Pezizomycotina</taxon>
        <taxon>Dothideomycetes</taxon>
        <taxon>Pleosporomycetidae</taxon>
        <taxon>Pleosporales</taxon>
        <taxon>Massarineae</taxon>
        <taxon>Didymosphaeriaceae</taxon>
        <taxon>Bimuria</taxon>
    </lineage>
</organism>
<keyword evidence="3" id="KW-1185">Reference proteome</keyword>
<evidence type="ECO:0000259" key="1">
    <source>
        <dbReference type="Pfam" id="PF06985"/>
    </source>
</evidence>
<evidence type="ECO:0000313" key="3">
    <source>
        <dbReference type="Proteomes" id="UP000800036"/>
    </source>
</evidence>
<protein>
    <submittedName>
        <fullName evidence="2">HET-domain-containing protein</fullName>
    </submittedName>
</protein>
<gene>
    <name evidence="2" type="ORF">BU23DRAFT_266620</name>
</gene>
<sequence>MRLLREHCDNWGGITFGLAEFHSNNPRYVIFSHTWGADDQEVTFKDIVENSIAARNKAGYAKLLFCAKQAADHGLRYFWIDTCCIDKSSSAELSEAINSMFRSYKNAAACFVFLADVSSYDFRVDNRCFEKSRWFTRGWTLQELVAPERIEFYTKDAERIGTRDDLLPHIVEATGISTEAVQGCPLGYFSVR</sequence>
<dbReference type="OrthoDB" id="20872at2759"/>
<dbReference type="EMBL" id="ML976721">
    <property type="protein sequence ID" value="KAF1968393.1"/>
    <property type="molecule type" value="Genomic_DNA"/>
</dbReference>
<proteinExistence type="predicted"/>
<reference evidence="2" key="1">
    <citation type="journal article" date="2020" name="Stud. Mycol.">
        <title>101 Dothideomycetes genomes: a test case for predicting lifestyles and emergence of pathogens.</title>
        <authorList>
            <person name="Haridas S."/>
            <person name="Albert R."/>
            <person name="Binder M."/>
            <person name="Bloem J."/>
            <person name="Labutti K."/>
            <person name="Salamov A."/>
            <person name="Andreopoulos B."/>
            <person name="Baker S."/>
            <person name="Barry K."/>
            <person name="Bills G."/>
            <person name="Bluhm B."/>
            <person name="Cannon C."/>
            <person name="Castanera R."/>
            <person name="Culley D."/>
            <person name="Daum C."/>
            <person name="Ezra D."/>
            <person name="Gonzalez J."/>
            <person name="Henrissat B."/>
            <person name="Kuo A."/>
            <person name="Liang C."/>
            <person name="Lipzen A."/>
            <person name="Lutzoni F."/>
            <person name="Magnuson J."/>
            <person name="Mondo S."/>
            <person name="Nolan M."/>
            <person name="Ohm R."/>
            <person name="Pangilinan J."/>
            <person name="Park H.-J."/>
            <person name="Ramirez L."/>
            <person name="Alfaro M."/>
            <person name="Sun H."/>
            <person name="Tritt A."/>
            <person name="Yoshinaga Y."/>
            <person name="Zwiers L.-H."/>
            <person name="Turgeon B."/>
            <person name="Goodwin S."/>
            <person name="Spatafora J."/>
            <person name="Crous P."/>
            <person name="Grigoriev I."/>
        </authorList>
    </citation>
    <scope>NUCLEOTIDE SEQUENCE</scope>
    <source>
        <strain evidence="2">CBS 107.79</strain>
    </source>
</reference>
<dbReference type="PANTHER" id="PTHR10622:SF13">
    <property type="entry name" value="NACHT DOMAIN-CONTAINING PROTEIN"/>
    <property type="match status" value="1"/>
</dbReference>
<dbReference type="Pfam" id="PF06985">
    <property type="entry name" value="HET"/>
    <property type="match status" value="1"/>
</dbReference>
<evidence type="ECO:0000313" key="2">
    <source>
        <dbReference type="EMBL" id="KAF1968393.1"/>
    </source>
</evidence>
<feature type="domain" description="Heterokaryon incompatibility" evidence="1">
    <location>
        <begin position="28"/>
        <end position="119"/>
    </location>
</feature>
<dbReference type="PANTHER" id="PTHR10622">
    <property type="entry name" value="HET DOMAIN-CONTAINING PROTEIN"/>
    <property type="match status" value="1"/>
</dbReference>
<accession>A0A6A5UT85</accession>